<comment type="caution">
    <text evidence="3">The sequence shown here is derived from an EMBL/GenBank/DDBJ whole genome shotgun (WGS) entry which is preliminary data.</text>
</comment>
<proteinExistence type="predicted"/>
<feature type="transmembrane region" description="Helical" evidence="2">
    <location>
        <begin position="85"/>
        <end position="107"/>
    </location>
</feature>
<protein>
    <submittedName>
        <fullName evidence="3">Lysosomal amino acid transporter 1</fullName>
    </submittedName>
</protein>
<sequence>MALFLEYVWYGHKNKKTAQQKEEEKEKEKERLLTSESFTDPGTDNSKNKIELSIKEDGSHPGSGSELGSGSGSGLKLGSKSGSDISIKGILGIVGLGSITYLGIFTLTKTFTSSTSFEIDQRNLLSRSTHHGNIAYALGIFLRSTKWDFIKPKIPWLVGSIGTCGFDCTIFTQFLYYRNRDKKNLKNTNKEDYIEKVANSDSQSDQAEKFLNNDHVKTDNENGNSEENETDIENEK</sequence>
<feature type="transmembrane region" description="Helical" evidence="2">
    <location>
        <begin position="154"/>
        <end position="177"/>
    </location>
</feature>
<feature type="region of interest" description="Disordered" evidence="1">
    <location>
        <begin position="197"/>
        <end position="236"/>
    </location>
</feature>
<keyword evidence="2" id="KW-0812">Transmembrane</keyword>
<name>A0ABQ8X4X6_9EUKA</name>
<dbReference type="Proteomes" id="UP001150062">
    <property type="component" value="Unassembled WGS sequence"/>
</dbReference>
<organism evidence="3 4">
    <name type="scientific">Anaeramoeba flamelloides</name>
    <dbReference type="NCBI Taxonomy" id="1746091"/>
    <lineage>
        <taxon>Eukaryota</taxon>
        <taxon>Metamonada</taxon>
        <taxon>Anaeramoebidae</taxon>
        <taxon>Anaeramoeba</taxon>
    </lineage>
</organism>
<evidence type="ECO:0000313" key="3">
    <source>
        <dbReference type="EMBL" id="KAJ6227194.1"/>
    </source>
</evidence>
<dbReference type="EMBL" id="JAOAOG010000337">
    <property type="protein sequence ID" value="KAJ6227194.1"/>
    <property type="molecule type" value="Genomic_DNA"/>
</dbReference>
<dbReference type="InterPro" id="IPR051415">
    <property type="entry name" value="LAAT-1"/>
</dbReference>
<evidence type="ECO:0000256" key="1">
    <source>
        <dbReference type="SAM" id="MobiDB-lite"/>
    </source>
</evidence>
<accession>A0ABQ8X4X6</accession>
<feature type="region of interest" description="Disordered" evidence="1">
    <location>
        <begin position="15"/>
        <end position="75"/>
    </location>
</feature>
<evidence type="ECO:0000313" key="4">
    <source>
        <dbReference type="Proteomes" id="UP001150062"/>
    </source>
</evidence>
<evidence type="ECO:0000256" key="2">
    <source>
        <dbReference type="SAM" id="Phobius"/>
    </source>
</evidence>
<keyword evidence="2" id="KW-1133">Transmembrane helix</keyword>
<gene>
    <name evidence="3" type="ORF">M0813_10102</name>
</gene>
<dbReference type="PANTHER" id="PTHR16201">
    <property type="entry name" value="SEVEN TRANSMEMBRANE PROTEIN 1-RELATED"/>
    <property type="match status" value="1"/>
</dbReference>
<feature type="compositionally biased region" description="Basic and acidic residues" evidence="1">
    <location>
        <begin position="206"/>
        <end position="220"/>
    </location>
</feature>
<keyword evidence="4" id="KW-1185">Reference proteome</keyword>
<dbReference type="PANTHER" id="PTHR16201:SF34">
    <property type="entry name" value="LYSOSOMAL AMINO ACID TRANSPORTER 1"/>
    <property type="match status" value="1"/>
</dbReference>
<feature type="compositionally biased region" description="Basic and acidic residues" evidence="1">
    <location>
        <begin position="19"/>
        <end position="33"/>
    </location>
</feature>
<reference evidence="3" key="1">
    <citation type="submission" date="2022-08" db="EMBL/GenBank/DDBJ databases">
        <title>Novel sulfate-reducing endosymbionts in the free-living metamonad Anaeramoeba.</title>
        <authorList>
            <person name="Jerlstrom-Hultqvist J."/>
            <person name="Cepicka I."/>
            <person name="Gallot-Lavallee L."/>
            <person name="Salas-Leiva D."/>
            <person name="Curtis B.A."/>
            <person name="Zahonova K."/>
            <person name="Pipaliya S."/>
            <person name="Dacks J."/>
            <person name="Roger A.J."/>
        </authorList>
    </citation>
    <scope>NUCLEOTIDE SEQUENCE</scope>
    <source>
        <strain evidence="3">Schooner1</strain>
    </source>
</reference>
<feature type="compositionally biased region" description="Polar residues" evidence="1">
    <location>
        <begin position="34"/>
        <end position="45"/>
    </location>
</feature>
<feature type="compositionally biased region" description="Acidic residues" evidence="1">
    <location>
        <begin position="224"/>
        <end position="236"/>
    </location>
</feature>
<feature type="compositionally biased region" description="Basic and acidic residues" evidence="1">
    <location>
        <begin position="46"/>
        <end position="59"/>
    </location>
</feature>
<keyword evidence="2" id="KW-0472">Membrane</keyword>
<feature type="compositionally biased region" description="Gly residues" evidence="1">
    <location>
        <begin position="65"/>
        <end position="75"/>
    </location>
</feature>